<dbReference type="AlphaFoldDB" id="A0A2H0ECG6"/>
<accession>A0A2H0ECG6</accession>
<gene>
    <name evidence="1" type="ORF">COW77_01660</name>
</gene>
<organism evidence="1 2">
    <name type="scientific">Candidatus Wolfebacteria bacterium CG18_big_fil_WC_8_21_14_2_50_39_7</name>
    <dbReference type="NCBI Taxonomy" id="1975071"/>
    <lineage>
        <taxon>Bacteria</taxon>
        <taxon>Candidatus Wolfeibacteriota</taxon>
    </lineage>
</organism>
<evidence type="ECO:0000313" key="1">
    <source>
        <dbReference type="EMBL" id="PIP92126.1"/>
    </source>
</evidence>
<comment type="caution">
    <text evidence="1">The sequence shown here is derived from an EMBL/GenBank/DDBJ whole genome shotgun (WGS) entry which is preliminary data.</text>
</comment>
<name>A0A2H0ECG6_9BACT</name>
<protein>
    <recommendedName>
        <fullName evidence="3">HicB-like antitoxin of toxin-antitoxin system domain-containing protein</fullName>
    </recommendedName>
</protein>
<dbReference type="SUPFAM" id="SSF143100">
    <property type="entry name" value="TTHA1013/TTHA0281-like"/>
    <property type="match status" value="1"/>
</dbReference>
<evidence type="ECO:0008006" key="3">
    <source>
        <dbReference type="Google" id="ProtNLM"/>
    </source>
</evidence>
<evidence type="ECO:0000313" key="2">
    <source>
        <dbReference type="Proteomes" id="UP000229241"/>
    </source>
</evidence>
<reference evidence="1 2" key="1">
    <citation type="submission" date="2017-09" db="EMBL/GenBank/DDBJ databases">
        <title>Depth-based differentiation of microbial function through sediment-hosted aquifers and enrichment of novel symbionts in the deep terrestrial subsurface.</title>
        <authorList>
            <person name="Probst A.J."/>
            <person name="Ladd B."/>
            <person name="Jarett J.K."/>
            <person name="Geller-Mcgrath D.E."/>
            <person name="Sieber C.M."/>
            <person name="Emerson J.B."/>
            <person name="Anantharaman K."/>
            <person name="Thomas B.C."/>
            <person name="Malmstrom R."/>
            <person name="Stieglmeier M."/>
            <person name="Klingl A."/>
            <person name="Woyke T."/>
            <person name="Ryan C.M."/>
            <person name="Banfield J.F."/>
        </authorList>
    </citation>
    <scope>NUCLEOTIDE SEQUENCE [LARGE SCALE GENOMIC DNA]</scope>
    <source>
        <strain evidence="1">CG18_big_fil_WC_8_21_14_2_50_39_7</strain>
    </source>
</reference>
<dbReference type="EMBL" id="PCTX01000050">
    <property type="protein sequence ID" value="PIP92126.1"/>
    <property type="molecule type" value="Genomic_DNA"/>
</dbReference>
<sequence length="111" mass="13139">MFSFFGKKEVIPQVLIAYKWRFPEKLEVSINSSKDGGYIVYVNSFPGCVTQAETGRELFEMVHDAVYTYLEIPQEYQPYMPTFFPPEELREKLNIKIPEKYLNEKMVLQRT</sequence>
<dbReference type="Gene3D" id="3.30.160.250">
    <property type="match status" value="1"/>
</dbReference>
<proteinExistence type="predicted"/>
<dbReference type="Proteomes" id="UP000229241">
    <property type="component" value="Unassembled WGS sequence"/>
</dbReference>
<dbReference type="InterPro" id="IPR035069">
    <property type="entry name" value="TTHA1013/TTHA0281-like"/>
</dbReference>